<reference evidence="3 4" key="1">
    <citation type="submission" date="2021-03" db="EMBL/GenBank/DDBJ databases">
        <title>Draft genome sequence of Janthinobacterium sp. strain PLB02 isolated from infected primmorphs (Lubomirskia baicalensis).</title>
        <authorList>
            <person name="Chernogor L.I."/>
            <person name="Belikov S.I."/>
            <person name="Petrushin I.S."/>
        </authorList>
    </citation>
    <scope>NUCLEOTIDE SEQUENCE [LARGE SCALE GENOMIC DNA]</scope>
    <source>
        <strain evidence="3 4">PLB02</strain>
    </source>
</reference>
<dbReference type="InterPro" id="IPR040079">
    <property type="entry name" value="Glutathione_S-Trfase"/>
</dbReference>
<name>A0AAJ4MSP1_9BURK</name>
<protein>
    <submittedName>
        <fullName evidence="3">Glutathione S-transferase family protein</fullName>
    </submittedName>
</protein>
<dbReference type="Gene3D" id="3.40.30.10">
    <property type="entry name" value="Glutaredoxin"/>
    <property type="match status" value="1"/>
</dbReference>
<gene>
    <name evidence="3" type="ORF">J3P46_27845</name>
</gene>
<dbReference type="CDD" id="cd00570">
    <property type="entry name" value="GST_N_family"/>
    <property type="match status" value="1"/>
</dbReference>
<dbReference type="InterPro" id="IPR010987">
    <property type="entry name" value="Glutathione-S-Trfase_C-like"/>
</dbReference>
<evidence type="ECO:0000313" key="4">
    <source>
        <dbReference type="Proteomes" id="UP000662821"/>
    </source>
</evidence>
<dbReference type="InterPro" id="IPR004045">
    <property type="entry name" value="Glutathione_S-Trfase_N"/>
</dbReference>
<dbReference type="SFLD" id="SFLDS00019">
    <property type="entry name" value="Glutathione_Transferase_(cytos"/>
    <property type="match status" value="1"/>
</dbReference>
<organism evidence="3 4">
    <name type="scientific">Janthinobacterium lividum</name>
    <dbReference type="NCBI Taxonomy" id="29581"/>
    <lineage>
        <taxon>Bacteria</taxon>
        <taxon>Pseudomonadati</taxon>
        <taxon>Pseudomonadota</taxon>
        <taxon>Betaproteobacteria</taxon>
        <taxon>Burkholderiales</taxon>
        <taxon>Oxalobacteraceae</taxon>
        <taxon>Janthinobacterium</taxon>
    </lineage>
</organism>
<dbReference type="PROSITE" id="PS50404">
    <property type="entry name" value="GST_NTER"/>
    <property type="match status" value="1"/>
</dbReference>
<dbReference type="Proteomes" id="UP000662821">
    <property type="component" value="Chromosome"/>
</dbReference>
<proteinExistence type="predicted"/>
<evidence type="ECO:0000259" key="2">
    <source>
        <dbReference type="PROSITE" id="PS50405"/>
    </source>
</evidence>
<evidence type="ECO:0000259" key="1">
    <source>
        <dbReference type="PROSITE" id="PS50404"/>
    </source>
</evidence>
<dbReference type="InterPro" id="IPR004046">
    <property type="entry name" value="GST_C"/>
</dbReference>
<feature type="domain" description="GST N-terminal" evidence="1">
    <location>
        <begin position="1"/>
        <end position="79"/>
    </location>
</feature>
<dbReference type="Gene3D" id="1.20.1050.10">
    <property type="match status" value="1"/>
</dbReference>
<dbReference type="Pfam" id="PF00043">
    <property type="entry name" value="GST_C"/>
    <property type="match status" value="1"/>
</dbReference>
<dbReference type="SUPFAM" id="SSF52833">
    <property type="entry name" value="Thioredoxin-like"/>
    <property type="match status" value="1"/>
</dbReference>
<dbReference type="InterPro" id="IPR036282">
    <property type="entry name" value="Glutathione-S-Trfase_C_sf"/>
</dbReference>
<dbReference type="SUPFAM" id="SSF47616">
    <property type="entry name" value="GST C-terminal domain-like"/>
    <property type="match status" value="1"/>
</dbReference>
<dbReference type="EMBL" id="CP071520">
    <property type="protein sequence ID" value="QSX96367.1"/>
    <property type="molecule type" value="Genomic_DNA"/>
</dbReference>
<dbReference type="Pfam" id="PF13417">
    <property type="entry name" value="GST_N_3"/>
    <property type="match status" value="1"/>
</dbReference>
<sequence>MRLYHHPMSSNARRALMTAIHLGLPLELAEVDLMNADDRRRLAELNPNGKVPVLADGAFLLWESCAIMQYLAEQVPGQTIYPQAPQAPQARADVNRWLFWAAQHFAPAISVLAWERAWKGMTGNGPADPLEEARGERDLHECAVVLDAHLAGRSWVSGDDVTLADFAVAAPLMYSEAVRLPLAQYQHIQAWFARVRQLRAWQETEVELLPG</sequence>
<dbReference type="PANTHER" id="PTHR44051:SF8">
    <property type="entry name" value="GLUTATHIONE S-TRANSFERASE GSTA"/>
    <property type="match status" value="1"/>
</dbReference>
<dbReference type="SFLD" id="SFLDG01150">
    <property type="entry name" value="Main.1:_Beta-like"/>
    <property type="match status" value="1"/>
</dbReference>
<dbReference type="PROSITE" id="PS50405">
    <property type="entry name" value="GST_CTER"/>
    <property type="match status" value="1"/>
</dbReference>
<dbReference type="InterPro" id="IPR036249">
    <property type="entry name" value="Thioredoxin-like_sf"/>
</dbReference>
<accession>A0AAJ4MSP1</accession>
<dbReference type="PANTHER" id="PTHR44051">
    <property type="entry name" value="GLUTATHIONE S-TRANSFERASE-RELATED"/>
    <property type="match status" value="1"/>
</dbReference>
<dbReference type="SFLD" id="SFLDG00358">
    <property type="entry name" value="Main_(cytGST)"/>
    <property type="match status" value="1"/>
</dbReference>
<dbReference type="AlphaFoldDB" id="A0AAJ4MSP1"/>
<evidence type="ECO:0000313" key="3">
    <source>
        <dbReference type="EMBL" id="QSX96367.1"/>
    </source>
</evidence>
<feature type="domain" description="GST C-terminal" evidence="2">
    <location>
        <begin position="87"/>
        <end position="211"/>
    </location>
</feature>
<dbReference type="RefSeq" id="WP_151097450.1">
    <property type="nucleotide sequence ID" value="NZ_CP071520.1"/>
</dbReference>